<keyword evidence="6 13" id="KW-0418">Kinase</keyword>
<dbReference type="SUPFAM" id="SSF55874">
    <property type="entry name" value="ATPase domain of HSP90 chaperone/DNA topoisomerase II/histidine kinase"/>
    <property type="match status" value="1"/>
</dbReference>
<evidence type="ECO:0000256" key="7">
    <source>
        <dbReference type="ARBA" id="ARBA00022840"/>
    </source>
</evidence>
<evidence type="ECO:0000256" key="5">
    <source>
        <dbReference type="ARBA" id="ARBA00022741"/>
    </source>
</evidence>
<evidence type="ECO:0000256" key="10">
    <source>
        <dbReference type="SAM" id="Phobius"/>
    </source>
</evidence>
<dbReference type="EC" id="2.7.13.3" evidence="2"/>
<evidence type="ECO:0000256" key="6">
    <source>
        <dbReference type="ARBA" id="ARBA00022777"/>
    </source>
</evidence>
<accession>A0A1G9QLZ1</accession>
<dbReference type="STRING" id="1137991.SAMN05660642_01731"/>
<sequence>MDRRLRAALVDAGLVALALLDAWLSNAYAVRSTLTLSLVAALALAVRRRHPLAVFALTVPALFSGYVLIAPLAALYTVAAVARSRLPIAACAVVAGLGYFLPWPLDRVDVGDLFGDPLGLIYAAVFAGAPVALGLLVRTRQELSNRFDELTAGREREQQLVAQTVLTEERTRLAREMHDVVSHQVSLIAVQAGALSTTTADDDVRAAADTIRRLSVQTLTELRQMVGVLRSSGEPAQELAPQPGIGDIPRLVRDSGQDAALRVDGVADRSWPDAVQRAAYRTVQEALTNVGKHAPGAPVTVTLSPAGPALRVTVRNDPPPQAAPSPAMPGGGGHGLVGLRERAEQLGGVFRASSIADGGFVVEAVLPGEAQPAPVSTSRRLPEASLERPGN</sequence>
<keyword evidence="5" id="KW-0547">Nucleotide-binding</keyword>
<keyword evidence="10" id="KW-1133">Transmembrane helix</keyword>
<dbReference type="Pfam" id="PF02518">
    <property type="entry name" value="HATPase_c"/>
    <property type="match status" value="1"/>
</dbReference>
<dbReference type="PANTHER" id="PTHR24421">
    <property type="entry name" value="NITRATE/NITRITE SENSOR PROTEIN NARX-RELATED"/>
    <property type="match status" value="1"/>
</dbReference>
<dbReference type="EMBL" id="FNHE01000003">
    <property type="protein sequence ID" value="SDM11890.1"/>
    <property type="molecule type" value="Genomic_DNA"/>
</dbReference>
<dbReference type="Gene3D" id="3.30.565.10">
    <property type="entry name" value="Histidine kinase-like ATPase, C-terminal domain"/>
    <property type="match status" value="1"/>
</dbReference>
<dbReference type="InterPro" id="IPR050482">
    <property type="entry name" value="Sensor_HK_TwoCompSys"/>
</dbReference>
<dbReference type="Pfam" id="PF07730">
    <property type="entry name" value="HisKA_3"/>
    <property type="match status" value="1"/>
</dbReference>
<dbReference type="InterPro" id="IPR003594">
    <property type="entry name" value="HATPase_dom"/>
</dbReference>
<feature type="compositionally biased region" description="Basic and acidic residues" evidence="9">
    <location>
        <begin position="380"/>
        <end position="391"/>
    </location>
</feature>
<dbReference type="GO" id="GO:0016020">
    <property type="term" value="C:membrane"/>
    <property type="evidence" value="ECO:0007669"/>
    <property type="project" value="InterPro"/>
</dbReference>
<evidence type="ECO:0000313" key="14">
    <source>
        <dbReference type="Proteomes" id="UP000198680"/>
    </source>
</evidence>
<dbReference type="CDD" id="cd16917">
    <property type="entry name" value="HATPase_UhpB-NarQ-NarX-like"/>
    <property type="match status" value="1"/>
</dbReference>
<evidence type="ECO:0000259" key="11">
    <source>
        <dbReference type="Pfam" id="PF02518"/>
    </source>
</evidence>
<keyword evidence="7" id="KW-0067">ATP-binding</keyword>
<dbReference type="OrthoDB" id="227596at2"/>
<keyword evidence="3" id="KW-0597">Phosphoprotein</keyword>
<keyword evidence="4" id="KW-0808">Transferase</keyword>
<feature type="transmembrane region" description="Helical" evidence="10">
    <location>
        <begin position="117"/>
        <end position="137"/>
    </location>
</feature>
<evidence type="ECO:0000256" key="4">
    <source>
        <dbReference type="ARBA" id="ARBA00022679"/>
    </source>
</evidence>
<dbReference type="InterPro" id="IPR036890">
    <property type="entry name" value="HATPase_C_sf"/>
</dbReference>
<dbReference type="InterPro" id="IPR011712">
    <property type="entry name" value="Sig_transdc_His_kin_sub3_dim/P"/>
</dbReference>
<proteinExistence type="predicted"/>
<evidence type="ECO:0000256" key="3">
    <source>
        <dbReference type="ARBA" id="ARBA00022553"/>
    </source>
</evidence>
<feature type="transmembrane region" description="Helical" evidence="10">
    <location>
        <begin position="51"/>
        <end position="79"/>
    </location>
</feature>
<feature type="transmembrane region" description="Helical" evidence="10">
    <location>
        <begin position="86"/>
        <end position="105"/>
    </location>
</feature>
<evidence type="ECO:0000256" key="2">
    <source>
        <dbReference type="ARBA" id="ARBA00012438"/>
    </source>
</evidence>
<evidence type="ECO:0000256" key="8">
    <source>
        <dbReference type="ARBA" id="ARBA00023012"/>
    </source>
</evidence>
<evidence type="ECO:0000256" key="1">
    <source>
        <dbReference type="ARBA" id="ARBA00000085"/>
    </source>
</evidence>
<feature type="domain" description="Histidine kinase/HSP90-like ATPase" evidence="11">
    <location>
        <begin position="276"/>
        <end position="367"/>
    </location>
</feature>
<keyword evidence="10" id="KW-0812">Transmembrane</keyword>
<evidence type="ECO:0000256" key="9">
    <source>
        <dbReference type="SAM" id="MobiDB-lite"/>
    </source>
</evidence>
<dbReference type="PANTHER" id="PTHR24421:SF10">
    <property type="entry name" value="NITRATE_NITRITE SENSOR PROTEIN NARQ"/>
    <property type="match status" value="1"/>
</dbReference>
<reference evidence="14" key="1">
    <citation type="submission" date="2016-10" db="EMBL/GenBank/DDBJ databases">
        <authorList>
            <person name="Varghese N."/>
            <person name="Submissions S."/>
        </authorList>
    </citation>
    <scope>NUCLEOTIDE SEQUENCE [LARGE SCALE GENOMIC DNA]</scope>
    <source>
        <strain evidence="14">DSM 45419</strain>
    </source>
</reference>
<dbReference type="GO" id="GO:0046983">
    <property type="term" value="F:protein dimerization activity"/>
    <property type="evidence" value="ECO:0007669"/>
    <property type="project" value="InterPro"/>
</dbReference>
<organism evidence="13 14">
    <name type="scientific">Geodermatophilus siccatus</name>
    <dbReference type="NCBI Taxonomy" id="1137991"/>
    <lineage>
        <taxon>Bacteria</taxon>
        <taxon>Bacillati</taxon>
        <taxon>Actinomycetota</taxon>
        <taxon>Actinomycetes</taxon>
        <taxon>Geodermatophilales</taxon>
        <taxon>Geodermatophilaceae</taxon>
        <taxon>Geodermatophilus</taxon>
    </lineage>
</organism>
<protein>
    <recommendedName>
        <fullName evidence="2">histidine kinase</fullName>
        <ecNumber evidence="2">2.7.13.3</ecNumber>
    </recommendedName>
</protein>
<keyword evidence="14" id="KW-1185">Reference proteome</keyword>
<dbReference type="GO" id="GO:0000155">
    <property type="term" value="F:phosphorelay sensor kinase activity"/>
    <property type="evidence" value="ECO:0007669"/>
    <property type="project" value="InterPro"/>
</dbReference>
<gene>
    <name evidence="13" type="ORF">SAMN05660642_01731</name>
</gene>
<feature type="region of interest" description="Disordered" evidence="9">
    <location>
        <begin position="368"/>
        <end position="391"/>
    </location>
</feature>
<feature type="domain" description="Signal transduction histidine kinase subgroup 3 dimerisation and phosphoacceptor" evidence="12">
    <location>
        <begin position="169"/>
        <end position="232"/>
    </location>
</feature>
<dbReference type="GO" id="GO:0005524">
    <property type="term" value="F:ATP binding"/>
    <property type="evidence" value="ECO:0007669"/>
    <property type="project" value="UniProtKB-KW"/>
</dbReference>
<keyword evidence="8" id="KW-0902">Two-component regulatory system</keyword>
<dbReference type="Proteomes" id="UP000198680">
    <property type="component" value="Unassembled WGS sequence"/>
</dbReference>
<keyword evidence="10" id="KW-0472">Membrane</keyword>
<dbReference type="AlphaFoldDB" id="A0A1G9QLZ1"/>
<name>A0A1G9QLZ1_9ACTN</name>
<dbReference type="Gene3D" id="1.20.5.1930">
    <property type="match status" value="1"/>
</dbReference>
<comment type="catalytic activity">
    <reaction evidence="1">
        <text>ATP + protein L-histidine = ADP + protein N-phospho-L-histidine.</text>
        <dbReference type="EC" id="2.7.13.3"/>
    </reaction>
</comment>
<dbReference type="RefSeq" id="WP_091216377.1">
    <property type="nucleotide sequence ID" value="NZ_FNHE01000003.1"/>
</dbReference>
<evidence type="ECO:0000259" key="12">
    <source>
        <dbReference type="Pfam" id="PF07730"/>
    </source>
</evidence>
<evidence type="ECO:0000313" key="13">
    <source>
        <dbReference type="EMBL" id="SDM11890.1"/>
    </source>
</evidence>